<dbReference type="Gene3D" id="2.60.40.740">
    <property type="match status" value="2"/>
</dbReference>
<organism evidence="2 3">
    <name type="scientific">Haliscomenobacter hydrossis (strain ATCC 27775 / DSM 1100 / LMG 10767 / O)</name>
    <dbReference type="NCBI Taxonomy" id="760192"/>
    <lineage>
        <taxon>Bacteria</taxon>
        <taxon>Pseudomonadati</taxon>
        <taxon>Bacteroidota</taxon>
        <taxon>Saprospiria</taxon>
        <taxon>Saprospirales</taxon>
        <taxon>Haliscomenobacteraceae</taxon>
        <taxon>Haliscomenobacter</taxon>
    </lineage>
</organism>
<proteinExistence type="predicted"/>
<dbReference type="Proteomes" id="UP000008461">
    <property type="component" value="Chromosome"/>
</dbReference>
<keyword evidence="1" id="KW-0732">Signal</keyword>
<evidence type="ECO:0000256" key="1">
    <source>
        <dbReference type="SAM" id="SignalP"/>
    </source>
</evidence>
<keyword evidence="3" id="KW-1185">Reference proteome</keyword>
<feature type="chain" id="PRO_5003310355" description="PKD domain containing protein" evidence="1">
    <location>
        <begin position="21"/>
        <end position="1024"/>
    </location>
</feature>
<dbReference type="HOGENOM" id="CLU_295403_0_0_10"/>
<name>F4KX62_HALH1</name>
<reference key="2">
    <citation type="submission" date="2011-04" db="EMBL/GenBank/DDBJ databases">
        <title>Complete sequence of chromosome of Haliscomenobacter hydrossis DSM 1100.</title>
        <authorList>
            <consortium name="US DOE Joint Genome Institute (JGI-PGF)"/>
            <person name="Lucas S."/>
            <person name="Han J."/>
            <person name="Lapidus A."/>
            <person name="Bruce D."/>
            <person name="Goodwin L."/>
            <person name="Pitluck S."/>
            <person name="Peters L."/>
            <person name="Kyrpides N."/>
            <person name="Mavromatis K."/>
            <person name="Ivanova N."/>
            <person name="Ovchinnikova G."/>
            <person name="Pagani I."/>
            <person name="Daligault H."/>
            <person name="Detter J.C."/>
            <person name="Han C."/>
            <person name="Land M."/>
            <person name="Hauser L."/>
            <person name="Markowitz V."/>
            <person name="Cheng J.-F."/>
            <person name="Hugenholtz P."/>
            <person name="Woyke T."/>
            <person name="Wu D."/>
            <person name="Verbarg S."/>
            <person name="Frueling A."/>
            <person name="Brambilla E."/>
            <person name="Klenk H.-P."/>
            <person name="Eisen J.A."/>
        </authorList>
    </citation>
    <scope>NUCLEOTIDE SEQUENCE</scope>
    <source>
        <strain>DSM 1100</strain>
    </source>
</reference>
<dbReference type="EMBL" id="CP002691">
    <property type="protein sequence ID" value="AEE48290.1"/>
    <property type="molecule type" value="Genomic_DNA"/>
</dbReference>
<dbReference type="AlphaFoldDB" id="F4KX62"/>
<accession>F4KX62</accession>
<dbReference type="eggNOG" id="COG4935">
    <property type="taxonomic scope" value="Bacteria"/>
</dbReference>
<evidence type="ECO:0008006" key="4">
    <source>
        <dbReference type="Google" id="ProtNLM"/>
    </source>
</evidence>
<dbReference type="NCBIfam" id="TIGR04131">
    <property type="entry name" value="Bac_Flav_CTERM"/>
    <property type="match status" value="1"/>
</dbReference>
<gene>
    <name evidence="2" type="ordered locus">Halhy_0378</name>
</gene>
<dbReference type="STRING" id="760192.Halhy_0378"/>
<protein>
    <recommendedName>
        <fullName evidence="4">PKD domain containing protein</fullName>
    </recommendedName>
</protein>
<dbReference type="InterPro" id="IPR026341">
    <property type="entry name" value="T9SS_type_B"/>
</dbReference>
<reference evidence="2 3" key="1">
    <citation type="journal article" date="2011" name="Stand. Genomic Sci.">
        <title>Complete genome sequence of Haliscomenobacter hydrossis type strain (O).</title>
        <authorList>
            <consortium name="US DOE Joint Genome Institute (JGI-PGF)"/>
            <person name="Daligault H."/>
            <person name="Lapidus A."/>
            <person name="Zeytun A."/>
            <person name="Nolan M."/>
            <person name="Lucas S."/>
            <person name="Del Rio T.G."/>
            <person name="Tice H."/>
            <person name="Cheng J.F."/>
            <person name="Tapia R."/>
            <person name="Han C."/>
            <person name="Goodwin L."/>
            <person name="Pitluck S."/>
            <person name="Liolios K."/>
            <person name="Pagani I."/>
            <person name="Ivanova N."/>
            <person name="Huntemann M."/>
            <person name="Mavromatis K."/>
            <person name="Mikhailova N."/>
            <person name="Pati A."/>
            <person name="Chen A."/>
            <person name="Palaniappan K."/>
            <person name="Land M."/>
            <person name="Hauser L."/>
            <person name="Brambilla E.M."/>
            <person name="Rohde M."/>
            <person name="Verbarg S."/>
            <person name="Goker M."/>
            <person name="Bristow J."/>
            <person name="Eisen J.A."/>
            <person name="Markowitz V."/>
            <person name="Hugenholtz P."/>
            <person name="Kyrpides N.C."/>
            <person name="Klenk H.P."/>
            <person name="Woyke T."/>
        </authorList>
    </citation>
    <scope>NUCLEOTIDE SEQUENCE [LARGE SCALE GENOMIC DNA]</scope>
    <source>
        <strain evidence="3">ATCC 27775 / DSM 1100 / LMG 10767 / O</strain>
    </source>
</reference>
<dbReference type="Pfam" id="PF13585">
    <property type="entry name" value="CHU_C"/>
    <property type="match status" value="1"/>
</dbReference>
<dbReference type="RefSeq" id="WP_013762854.1">
    <property type="nucleotide sequence ID" value="NC_015510.1"/>
</dbReference>
<dbReference type="KEGG" id="hhy:Halhy_0378"/>
<dbReference type="OrthoDB" id="7794186at2"/>
<evidence type="ECO:0000313" key="3">
    <source>
        <dbReference type="Proteomes" id="UP000008461"/>
    </source>
</evidence>
<feature type="signal peptide" evidence="1">
    <location>
        <begin position="1"/>
        <end position="20"/>
    </location>
</feature>
<evidence type="ECO:0000313" key="2">
    <source>
        <dbReference type="EMBL" id="AEE48290.1"/>
    </source>
</evidence>
<sequence>MKIKLLGLLICLSYTIFTNAQVSVFNAPSVNISPAKIFASKETPGDFRIVYTAPNSFGVFTFRNGTILSNNTLHIGSTAQELPLGLLEVAPNDFLIHGTSWARTGNFATSVLRLRNERLQWAKGFSICDDFTNIGFFSGIAQRDSSIIVSGSSRNTACGLPDLDFSAVKLNFQGAVQSQVSFIPSNGPSTEGMFFLQPHNRIFYYGGFSTVAPCGGGNLQRPGLGTFDANLQNRRWWTYDGVGFELNGAIYQAHPLPSNPNRLVCNVRFSPDACADTPVGLGLFVVDSLGNPVSAVRFRTSNVNDLLTSRYSQVVLNDGSIVFLGRVTPTNGPPREFLLRTSSAGNILFSKTIEPSNPADRVTFEDLVVDGQKIILVGKLQTSGNENFIVLQTDLNGVFPSGNNCLVSKDLSLTTQNLSIRKTNQSLVEIQNMTSYDIPYRFSKERVSDVSCAICQSGNFPISAKVEGICGNTCSGRIELQGRDSSAYTYLWSNGRSNASIGGLCAGNYSVTISANGGCVRDTSFTIASFTPPQLNLPTTFRGTLGDSLRILAIINSPNGPITTYRWQPKNPLNASTCLSCSTLGILVQARDSIFLQIEDVQGCTAEGFTLLEVFTPFRFNARADTTCFNTCQGVINLAGITDTTGFSFNWSNGQRTANLSGLCAGRYTVTATDANGITRDTSIVVGATTSIRLSPETVNTCINECKGILRMNPVGGEGRLNFLWNTGATTSSITALCAGNYVITITDAKGCLVEDTFAVGSSSLNFTLQLADLDCSTPPSASIRVDSLLGGQSPYTYAINGGNFAALNRFSNVMAGQRYTISVKDANQCQLSKEIAIPALTPIVLSLPSLAPLPFGDTVLVVPVITSGGSALTYAWRVRKGDNLLSCTDCPATTLTGIVNDTLSLFLRDEQGCEASAFTLLQVFDNTKMYIPNVFSPNNDQKNDIFTVFGEPGTGGVLLMRIFGRWGELVYEGANFDLNDLAKGWDGTFRGKPANPGVYVYVIEIQYRSGARALFKGDLHLLR</sequence>